<sequence>MLVTLALAAADAEKLVYAMEFGTVWLSLEPESASEDDTKVVVTLMPRRASELRDVFE</sequence>
<proteinExistence type="predicted"/>
<dbReference type="EMBL" id="VFPU01000001">
    <property type="protein sequence ID" value="TQM96424.1"/>
    <property type="molecule type" value="Genomic_DNA"/>
</dbReference>
<dbReference type="Proteomes" id="UP000315133">
    <property type="component" value="Unassembled WGS sequence"/>
</dbReference>
<accession>A0A543KN04</accession>
<evidence type="ECO:0000313" key="1">
    <source>
        <dbReference type="EMBL" id="TQM96424.1"/>
    </source>
</evidence>
<evidence type="ECO:0000313" key="2">
    <source>
        <dbReference type="Proteomes" id="UP000315133"/>
    </source>
</evidence>
<gene>
    <name evidence="1" type="ORF">FB476_1292</name>
</gene>
<comment type="caution">
    <text evidence="1">The sequence shown here is derived from an EMBL/GenBank/DDBJ whole genome shotgun (WGS) entry which is preliminary data.</text>
</comment>
<dbReference type="AlphaFoldDB" id="A0A543KN04"/>
<protein>
    <submittedName>
        <fullName evidence="1">Uncharacterized protein</fullName>
    </submittedName>
</protein>
<keyword evidence="2" id="KW-1185">Reference proteome</keyword>
<reference evidence="1 2" key="1">
    <citation type="submission" date="2019-06" db="EMBL/GenBank/DDBJ databases">
        <title>Sequencing the genomes of 1000 actinobacteria strains.</title>
        <authorList>
            <person name="Klenk H.-P."/>
        </authorList>
    </citation>
    <scope>NUCLEOTIDE SEQUENCE [LARGE SCALE GENOMIC DNA]</scope>
    <source>
        <strain evidence="1 2">DSM 12362</strain>
    </source>
</reference>
<name>A0A543KN04_9MICO</name>
<organism evidence="1 2">
    <name type="scientific">Ornithinimicrobium humiphilum</name>
    <dbReference type="NCBI Taxonomy" id="125288"/>
    <lineage>
        <taxon>Bacteria</taxon>
        <taxon>Bacillati</taxon>
        <taxon>Actinomycetota</taxon>
        <taxon>Actinomycetes</taxon>
        <taxon>Micrococcales</taxon>
        <taxon>Ornithinimicrobiaceae</taxon>
        <taxon>Ornithinimicrobium</taxon>
    </lineage>
</organism>